<protein>
    <recommendedName>
        <fullName evidence="3">Sortilin N-terminal domain-containing protein</fullName>
    </recommendedName>
</protein>
<dbReference type="Gene3D" id="2.130.10.10">
    <property type="entry name" value="YVTN repeat-like/Quinoprotein amine dehydrogenase"/>
    <property type="match status" value="1"/>
</dbReference>
<dbReference type="SUPFAM" id="SSF110296">
    <property type="entry name" value="Oligoxyloglucan reducing end-specific cellobiohydrolase"/>
    <property type="match status" value="1"/>
</dbReference>
<proteinExistence type="predicted"/>
<comment type="caution">
    <text evidence="1">The sequence shown here is derived from an EMBL/GenBank/DDBJ whole genome shotgun (WGS) entry which is preliminary data.</text>
</comment>
<evidence type="ECO:0000313" key="2">
    <source>
        <dbReference type="Proteomes" id="UP000318717"/>
    </source>
</evidence>
<sequence>MLLAMATTLLVGCDDDGDENSYHRYKDWNTVRGVNLEHASEFKFNYDVENDYMYVISETPLTIGSYLNREETYYTSEGAIGFTSDNVHQDCDWSEGSCNGRERFELAKTNGDMIIAYHSASLDGGQSWFRDPLHTDAFGDEQYVVAGTKYESRDFGQTWQTMPMALDTNYRFFNGRDVYAGTVTTQDSTSFWITTDKGNNWEEHTEVSGVLSMHPLGDLVALYDENESVIHYSEDLGTTWHSIDASDIELKSLWTDGSKLYFLGENNVRYASIQDDGTLSDLVQLGSTFDRFTGIQDAPIETKSMEFMKHMTFVTFANTRVGIVNPN</sequence>
<gene>
    <name evidence="1" type="ORF">VIN01S_04930</name>
</gene>
<name>A0A4Y3HRB4_9VIBR</name>
<keyword evidence="2" id="KW-1185">Reference proteome</keyword>
<dbReference type="InterPro" id="IPR015943">
    <property type="entry name" value="WD40/YVTN_repeat-like_dom_sf"/>
</dbReference>
<reference evidence="1 2" key="1">
    <citation type="submission" date="2019-06" db="EMBL/GenBank/DDBJ databases">
        <title>Whole genome shotgun sequence of Vibrio inusitatus NBRC 102082.</title>
        <authorList>
            <person name="Hosoyama A."/>
            <person name="Uohara A."/>
            <person name="Ohji S."/>
            <person name="Ichikawa N."/>
        </authorList>
    </citation>
    <scope>NUCLEOTIDE SEQUENCE [LARGE SCALE GENOMIC DNA]</scope>
    <source>
        <strain evidence="1 2">NBRC 102082</strain>
    </source>
</reference>
<evidence type="ECO:0000313" key="1">
    <source>
        <dbReference type="EMBL" id="GEA49689.1"/>
    </source>
</evidence>
<accession>A0A4Y3HRB4</accession>
<organism evidence="1 2">
    <name type="scientific">Vibrio inusitatus NBRC 102082</name>
    <dbReference type="NCBI Taxonomy" id="1219070"/>
    <lineage>
        <taxon>Bacteria</taxon>
        <taxon>Pseudomonadati</taxon>
        <taxon>Pseudomonadota</taxon>
        <taxon>Gammaproteobacteria</taxon>
        <taxon>Vibrionales</taxon>
        <taxon>Vibrionaceae</taxon>
        <taxon>Vibrio</taxon>
    </lineage>
</organism>
<dbReference type="AlphaFoldDB" id="A0A4Y3HRB4"/>
<evidence type="ECO:0008006" key="3">
    <source>
        <dbReference type="Google" id="ProtNLM"/>
    </source>
</evidence>
<dbReference type="EMBL" id="BJLF01000002">
    <property type="protein sequence ID" value="GEA49689.1"/>
    <property type="molecule type" value="Genomic_DNA"/>
</dbReference>
<dbReference type="Proteomes" id="UP000318717">
    <property type="component" value="Unassembled WGS sequence"/>
</dbReference>